<feature type="domain" description="4'-phosphopantetheinyl transferase" evidence="3">
    <location>
        <begin position="103"/>
        <end position="181"/>
    </location>
</feature>
<accession>A0ABT4DCX4</accession>
<evidence type="ECO:0000259" key="3">
    <source>
        <dbReference type="Pfam" id="PF01648"/>
    </source>
</evidence>
<dbReference type="PANTHER" id="PTHR12215">
    <property type="entry name" value="PHOSPHOPANTETHEINE TRANSFERASE"/>
    <property type="match status" value="1"/>
</dbReference>
<dbReference type="InterPro" id="IPR037143">
    <property type="entry name" value="4-PPantetheinyl_Trfase_dom_sf"/>
</dbReference>
<reference evidence="5" key="1">
    <citation type="submission" date="2022-12" db="EMBL/GenBank/DDBJ databases">
        <title>Clostridium sp. nov., isolated from industrial wastewater.</title>
        <authorList>
            <person name="Jiayan W."/>
        </authorList>
    </citation>
    <scope>NUCLEOTIDE SEQUENCE</scope>
    <source>
        <strain evidence="5">ZC22-4</strain>
    </source>
</reference>
<dbReference type="EMBL" id="JAPQFJ010000009">
    <property type="protein sequence ID" value="MCY6958996.1"/>
    <property type="molecule type" value="Genomic_DNA"/>
</dbReference>
<dbReference type="InterPro" id="IPR050559">
    <property type="entry name" value="P-Pant_transferase_sf"/>
</dbReference>
<name>A0ABT4DCX4_9CLOT</name>
<evidence type="ECO:0000256" key="1">
    <source>
        <dbReference type="ARBA" id="ARBA00010990"/>
    </source>
</evidence>
<organism evidence="5 6">
    <name type="scientific">Clostridium brassicae</name>
    <dbReference type="NCBI Taxonomy" id="2999072"/>
    <lineage>
        <taxon>Bacteria</taxon>
        <taxon>Bacillati</taxon>
        <taxon>Bacillota</taxon>
        <taxon>Clostridia</taxon>
        <taxon>Eubacteriales</taxon>
        <taxon>Clostridiaceae</taxon>
        <taxon>Clostridium</taxon>
    </lineage>
</organism>
<dbReference type="PANTHER" id="PTHR12215:SF10">
    <property type="entry name" value="L-AMINOADIPATE-SEMIALDEHYDE DEHYDROGENASE-PHOSPHOPANTETHEINYL TRANSFERASE"/>
    <property type="match status" value="1"/>
</dbReference>
<dbReference type="RefSeq" id="WP_268061418.1">
    <property type="nucleotide sequence ID" value="NZ_JAPQFJ010000009.1"/>
</dbReference>
<dbReference type="Pfam" id="PF01648">
    <property type="entry name" value="ACPS"/>
    <property type="match status" value="1"/>
</dbReference>
<protein>
    <submittedName>
        <fullName evidence="5">4'-phosphopantetheinyl transferase superfamily protein</fullName>
    </submittedName>
</protein>
<keyword evidence="6" id="KW-1185">Reference proteome</keyword>
<dbReference type="Proteomes" id="UP001144612">
    <property type="component" value="Unassembled WGS sequence"/>
</dbReference>
<dbReference type="InterPro" id="IPR055066">
    <property type="entry name" value="AASDHPPT_N"/>
</dbReference>
<dbReference type="Gene3D" id="3.90.470.20">
    <property type="entry name" value="4'-phosphopantetheinyl transferase domain"/>
    <property type="match status" value="2"/>
</dbReference>
<evidence type="ECO:0000259" key="4">
    <source>
        <dbReference type="Pfam" id="PF22624"/>
    </source>
</evidence>
<comment type="caution">
    <text evidence="5">The sequence shown here is derived from an EMBL/GenBank/DDBJ whole genome shotgun (WGS) entry which is preliminary data.</text>
</comment>
<proteinExistence type="inferred from homology"/>
<sequence>MDIVIVKNLDIIDVKLKKLCEHISCEKRSKANKLLNKNDKIQTIVADIIIRIQLIKHFNIRNESICFNKNIYGKPYVEKIKNFHFNISHSGEYVAVAISKQKVGIDIEKIKNIDYFDIAENFFTNKELKYIMRPNKQESLERFYDIWTLKESYIKFNGKGLSIPLDSFTIFFDDDGSIKAIDNNCCTNNIFNQINILPGYKLSICRLNNERFYIKILNQNEIIDYFLKLIKKENI</sequence>
<feature type="domain" description="4'-phosphopantetheinyl transferase N-terminal" evidence="4">
    <location>
        <begin position="16"/>
        <end position="98"/>
    </location>
</feature>
<comment type="similarity">
    <text evidence="1">Belongs to the P-Pant transferase superfamily. Gsp/Sfp/HetI/AcpT family.</text>
</comment>
<evidence type="ECO:0000313" key="5">
    <source>
        <dbReference type="EMBL" id="MCY6958996.1"/>
    </source>
</evidence>
<gene>
    <name evidence="5" type="ORF">OW729_10310</name>
</gene>
<dbReference type="Pfam" id="PF22624">
    <property type="entry name" value="AASDHPPT_N"/>
    <property type="match status" value="1"/>
</dbReference>
<dbReference type="SUPFAM" id="SSF56214">
    <property type="entry name" value="4'-phosphopantetheinyl transferase"/>
    <property type="match status" value="2"/>
</dbReference>
<dbReference type="GO" id="GO:0016740">
    <property type="term" value="F:transferase activity"/>
    <property type="evidence" value="ECO:0007669"/>
    <property type="project" value="UniProtKB-KW"/>
</dbReference>
<evidence type="ECO:0000313" key="6">
    <source>
        <dbReference type="Proteomes" id="UP001144612"/>
    </source>
</evidence>
<evidence type="ECO:0000256" key="2">
    <source>
        <dbReference type="ARBA" id="ARBA00022679"/>
    </source>
</evidence>
<dbReference type="InterPro" id="IPR008278">
    <property type="entry name" value="4-PPantetheinyl_Trfase_dom"/>
</dbReference>
<keyword evidence="2 5" id="KW-0808">Transferase</keyword>